<dbReference type="OrthoDB" id="532420at2759"/>
<proteinExistence type="inferred from homology"/>
<dbReference type="Proteomes" id="UP000267251">
    <property type="component" value="Unassembled WGS sequence"/>
</dbReference>
<dbReference type="GO" id="GO:0003977">
    <property type="term" value="F:UDP-N-acetylglucosamine diphosphorylase activity"/>
    <property type="evidence" value="ECO:0007669"/>
    <property type="project" value="UniProtKB-EC"/>
</dbReference>
<dbReference type="PANTHER" id="PTHR11952:SF2">
    <property type="entry name" value="LD24639P"/>
    <property type="match status" value="1"/>
</dbReference>
<evidence type="ECO:0000313" key="7">
    <source>
        <dbReference type="EMBL" id="RKP15047.1"/>
    </source>
</evidence>
<evidence type="ECO:0000256" key="2">
    <source>
        <dbReference type="ARBA" id="ARBA00010401"/>
    </source>
</evidence>
<evidence type="ECO:0000256" key="4">
    <source>
        <dbReference type="ARBA" id="ARBA00022679"/>
    </source>
</evidence>
<dbReference type="Gene3D" id="3.90.550.10">
    <property type="entry name" value="Spore Coat Polysaccharide Biosynthesis Protein SpsA, Chain A"/>
    <property type="match status" value="1"/>
</dbReference>
<organism evidence="7 8">
    <name type="scientific">Piptocephalis cylindrospora</name>
    <dbReference type="NCBI Taxonomy" id="1907219"/>
    <lineage>
        <taxon>Eukaryota</taxon>
        <taxon>Fungi</taxon>
        <taxon>Fungi incertae sedis</taxon>
        <taxon>Zoopagomycota</taxon>
        <taxon>Zoopagomycotina</taxon>
        <taxon>Zoopagomycetes</taxon>
        <taxon>Zoopagales</taxon>
        <taxon>Piptocephalidaceae</taxon>
        <taxon>Piptocephalis</taxon>
    </lineage>
</organism>
<dbReference type="EMBL" id="KZ987763">
    <property type="protein sequence ID" value="RKP15047.1"/>
    <property type="molecule type" value="Genomic_DNA"/>
</dbReference>
<gene>
    <name evidence="7" type="ORF">BJ684DRAFT_7652</name>
</gene>
<keyword evidence="5" id="KW-0548">Nucleotidyltransferase</keyword>
<dbReference type="Pfam" id="PF01704">
    <property type="entry name" value="UDPGP"/>
    <property type="match status" value="1"/>
</dbReference>
<dbReference type="CDD" id="cd04193">
    <property type="entry name" value="UDPGlcNAc_PPase"/>
    <property type="match status" value="1"/>
</dbReference>
<dbReference type="FunFam" id="3.90.550.10:FF:000075">
    <property type="entry name" value="Probable UDP-N-acetylglucosamine pyrophosphorylase"/>
    <property type="match status" value="1"/>
</dbReference>
<dbReference type="AlphaFoldDB" id="A0A4P9Y7E1"/>
<dbReference type="InterPro" id="IPR029044">
    <property type="entry name" value="Nucleotide-diphossugar_trans"/>
</dbReference>
<dbReference type="InterPro" id="IPR039741">
    <property type="entry name" value="UDP-sugar_pyrophosphorylase"/>
</dbReference>
<dbReference type="GO" id="GO:0006048">
    <property type="term" value="P:UDP-N-acetylglucosamine biosynthetic process"/>
    <property type="evidence" value="ECO:0007669"/>
    <property type="project" value="TreeGrafter"/>
</dbReference>
<keyword evidence="8" id="KW-1185">Reference proteome</keyword>
<evidence type="ECO:0000256" key="1">
    <source>
        <dbReference type="ARBA" id="ARBA00005208"/>
    </source>
</evidence>
<evidence type="ECO:0000313" key="8">
    <source>
        <dbReference type="Proteomes" id="UP000267251"/>
    </source>
</evidence>
<comment type="similarity">
    <text evidence="2">Belongs to the UDPGP type 1 family.</text>
</comment>
<evidence type="ECO:0000256" key="6">
    <source>
        <dbReference type="ARBA" id="ARBA00048493"/>
    </source>
</evidence>
<reference evidence="8" key="1">
    <citation type="journal article" date="2018" name="Nat. Microbiol.">
        <title>Leveraging single-cell genomics to expand the fungal tree of life.</title>
        <authorList>
            <person name="Ahrendt S.R."/>
            <person name="Quandt C.A."/>
            <person name="Ciobanu D."/>
            <person name="Clum A."/>
            <person name="Salamov A."/>
            <person name="Andreopoulos B."/>
            <person name="Cheng J.F."/>
            <person name="Woyke T."/>
            <person name="Pelin A."/>
            <person name="Henrissat B."/>
            <person name="Reynolds N.K."/>
            <person name="Benny G.L."/>
            <person name="Smith M.E."/>
            <person name="James T.Y."/>
            <person name="Grigoriev I.V."/>
        </authorList>
    </citation>
    <scope>NUCLEOTIDE SEQUENCE [LARGE SCALE GENOMIC DNA]</scope>
</reference>
<evidence type="ECO:0000256" key="5">
    <source>
        <dbReference type="ARBA" id="ARBA00022695"/>
    </source>
</evidence>
<dbReference type="PANTHER" id="PTHR11952">
    <property type="entry name" value="UDP- GLUCOSE PYROPHOSPHORYLASE"/>
    <property type="match status" value="1"/>
</dbReference>
<dbReference type="InterPro" id="IPR002618">
    <property type="entry name" value="UDPGP_fam"/>
</dbReference>
<sequence length="473" mass="51053">MTSGGYESLVGKLLSANQGHLVMFWNKLSPEEQEKLVSQLRAMDLDRINGIFKLATTTKTPPASTVTPLPEEVIGSTIDGTPEQKATWEAKGFELVAANQVAVVLMAGGQGTRLGSAAPKGCYDIGLPSHKSLFALQADRIRRVQILAAAKAGKAPEEVTIPWYVMTSAPTRAATEAHFKENNYFGLEPSSVFFFNQGTLPCFDPSGKIFLSDPSTLTASPDGNGGIYAALSSEGVLEDMAKRGIEHIHSYCVDNCLVRVADPTFVGYCALQGAECGAKVVRKTEPAEPVGVLCKREGKYSVVEYSEIDKEMSEQRREGSDKLVYGAANIANHYYTRAFLERVPEFESSLAYHVASKKIPHVDITTGEAVKPTSPNGVKLELFVFDVFPHTEKLAVLEVERAEEFAPLKNAPGTGVDCPETSKEALLAQQRRWLQAAGVSSIEGDVELSSLTSYQGEGLEAFAGQALQGPKVL</sequence>
<name>A0A4P9Y7E1_9FUNG</name>
<comment type="catalytic activity">
    <reaction evidence="6">
        <text>N-acetyl-alpha-D-glucosamine 1-phosphate + UTP + H(+) = UDP-N-acetyl-alpha-D-glucosamine + diphosphate</text>
        <dbReference type="Rhea" id="RHEA:13509"/>
        <dbReference type="ChEBI" id="CHEBI:15378"/>
        <dbReference type="ChEBI" id="CHEBI:33019"/>
        <dbReference type="ChEBI" id="CHEBI:46398"/>
        <dbReference type="ChEBI" id="CHEBI:57705"/>
        <dbReference type="ChEBI" id="CHEBI:57776"/>
        <dbReference type="EC" id="2.7.7.23"/>
    </reaction>
</comment>
<keyword evidence="4" id="KW-0808">Transferase</keyword>
<accession>A0A4P9Y7E1</accession>
<comment type="pathway">
    <text evidence="1">Nucleotide-sugar biosynthesis; UDP-N-acetyl-alpha-D-glucosamine biosynthesis; UDP-N-acetyl-alpha-D-glucosamine from N-acetyl-alpha-D-glucosamine 1-phosphate: step 1/1.</text>
</comment>
<evidence type="ECO:0000256" key="3">
    <source>
        <dbReference type="ARBA" id="ARBA00012457"/>
    </source>
</evidence>
<dbReference type="EC" id="2.7.7.23" evidence="3"/>
<protein>
    <recommendedName>
        <fullName evidence="3">UDP-N-acetylglucosamine diphosphorylase</fullName>
        <ecNumber evidence="3">2.7.7.23</ecNumber>
    </recommendedName>
</protein>
<dbReference type="SUPFAM" id="SSF53448">
    <property type="entry name" value="Nucleotide-diphospho-sugar transferases"/>
    <property type="match status" value="1"/>
</dbReference>